<name>T1G3G8_HELRO</name>
<evidence type="ECO:0000313" key="6">
    <source>
        <dbReference type="EMBL" id="ESO04744.1"/>
    </source>
</evidence>
<dbReference type="GeneID" id="20215616"/>
<feature type="region of interest" description="Disordered" evidence="5">
    <location>
        <begin position="463"/>
        <end position="484"/>
    </location>
</feature>
<protein>
    <submittedName>
        <fullName evidence="6 7">Uncharacterized protein</fullName>
    </submittedName>
</protein>
<dbReference type="SMART" id="SM00320">
    <property type="entry name" value="WD40"/>
    <property type="match status" value="3"/>
</dbReference>
<dbReference type="InterPro" id="IPR044285">
    <property type="entry name" value="PWP1"/>
</dbReference>
<dbReference type="InterPro" id="IPR020472">
    <property type="entry name" value="WD40_PAC1"/>
</dbReference>
<feature type="compositionally biased region" description="Basic and acidic residues" evidence="5">
    <location>
        <begin position="1"/>
        <end position="29"/>
    </location>
</feature>
<keyword evidence="1" id="KW-0597">Phosphoprotein</keyword>
<feature type="region of interest" description="Disordered" evidence="5">
    <location>
        <begin position="1"/>
        <end position="48"/>
    </location>
</feature>
<organism evidence="7 8">
    <name type="scientific">Helobdella robusta</name>
    <name type="common">Californian leech</name>
    <dbReference type="NCBI Taxonomy" id="6412"/>
    <lineage>
        <taxon>Eukaryota</taxon>
        <taxon>Metazoa</taxon>
        <taxon>Spiralia</taxon>
        <taxon>Lophotrochozoa</taxon>
        <taxon>Annelida</taxon>
        <taxon>Clitellata</taxon>
        <taxon>Hirudinea</taxon>
        <taxon>Rhynchobdellida</taxon>
        <taxon>Glossiphoniidae</taxon>
        <taxon>Helobdella</taxon>
    </lineage>
</organism>
<feature type="repeat" description="WD" evidence="4">
    <location>
        <begin position="191"/>
        <end position="225"/>
    </location>
</feature>
<dbReference type="Gene3D" id="2.130.10.10">
    <property type="entry name" value="YVTN repeat-like/Quinoprotein amine dehydrogenase"/>
    <property type="match status" value="1"/>
</dbReference>
<dbReference type="Pfam" id="PF00400">
    <property type="entry name" value="WD40"/>
    <property type="match status" value="3"/>
</dbReference>
<dbReference type="FunCoup" id="T1G3G8">
    <property type="interactions" value="1880"/>
</dbReference>
<dbReference type="CTD" id="20215616"/>
<dbReference type="SUPFAM" id="SSF50978">
    <property type="entry name" value="WD40 repeat-like"/>
    <property type="match status" value="1"/>
</dbReference>
<gene>
    <name evidence="7" type="primary">20215616</name>
    <name evidence="6" type="ORF">HELRODRAFT_78883</name>
</gene>
<proteinExistence type="predicted"/>
<evidence type="ECO:0000256" key="5">
    <source>
        <dbReference type="SAM" id="MobiDB-lite"/>
    </source>
</evidence>
<dbReference type="EMBL" id="KB096457">
    <property type="protein sequence ID" value="ESO04744.1"/>
    <property type="molecule type" value="Genomic_DNA"/>
</dbReference>
<sequence>SINKQSEKKNKVEDDGESSMRNKEDEQIRKRYNLSDSEDDDMADDSDDSYGMSSLAFFKDNKQDPYLSKGTKDDTDDEMLNISPDDNVVLAGKTDDGFFSLEMWVYNEQVGNDSLYCHHDYILPSCPLVVQWLGGDIIGGRNAGVVGDLDGNVSLWDLEMVNYLDPMLVLRGCKERTSKKKKKLKTASEEKCGHSDAVLSLSWNEQQSNLLASSSADASIALWDLGGPGRQNCVFLGKHQDKVQSIQWHPVEAQMLLAGSADSTVQVFDCRCYDDSVKRWSLSGEVEKVLWNISSPFNFFAGTSNGFIHYLDIRMDVPVFELDAHGPSSVTDLSMLFVNSQPFNDCLLSSSEDGFVKVWSLSNDAKLVNKKNYKIGTAFCLAACCDFEKPIFAVGGDNEMKVVDLSGDEKSCEAFNWSLSEKLLKKKSKESSEATCETASKVPKKKLKDKKYKKLKEKNDLSNLNKNEDVLDDDDEDDGKVAEEQNLMMKEVKCKMKKKKNVAGF</sequence>
<reference evidence="8" key="1">
    <citation type="submission" date="2012-12" db="EMBL/GenBank/DDBJ databases">
        <authorList>
            <person name="Hellsten U."/>
            <person name="Grimwood J."/>
            <person name="Chapman J.A."/>
            <person name="Shapiro H."/>
            <person name="Aerts A."/>
            <person name="Otillar R.P."/>
            <person name="Terry A.Y."/>
            <person name="Boore J.L."/>
            <person name="Simakov O."/>
            <person name="Marletaz F."/>
            <person name="Cho S.-J."/>
            <person name="Edsinger-Gonzales E."/>
            <person name="Havlak P."/>
            <person name="Kuo D.-H."/>
            <person name="Larsson T."/>
            <person name="Lv J."/>
            <person name="Arendt D."/>
            <person name="Savage R."/>
            <person name="Osoegawa K."/>
            <person name="de Jong P."/>
            <person name="Lindberg D.R."/>
            <person name="Seaver E.C."/>
            <person name="Weisblat D.A."/>
            <person name="Putnam N.H."/>
            <person name="Grigoriev I.V."/>
            <person name="Rokhsar D.S."/>
        </authorList>
    </citation>
    <scope>NUCLEOTIDE SEQUENCE</scope>
</reference>
<dbReference type="KEGG" id="hro:HELRODRAFT_78883"/>
<feature type="repeat" description="WD" evidence="4">
    <location>
        <begin position="236"/>
        <end position="269"/>
    </location>
</feature>
<dbReference type="eggNOG" id="KOG0270">
    <property type="taxonomic scope" value="Eukaryota"/>
</dbReference>
<dbReference type="GO" id="GO:0006364">
    <property type="term" value="P:rRNA processing"/>
    <property type="evidence" value="ECO:0007669"/>
    <property type="project" value="InterPro"/>
</dbReference>
<reference evidence="6 8" key="2">
    <citation type="journal article" date="2013" name="Nature">
        <title>Insights into bilaterian evolution from three spiralian genomes.</title>
        <authorList>
            <person name="Simakov O."/>
            <person name="Marletaz F."/>
            <person name="Cho S.J."/>
            <person name="Edsinger-Gonzales E."/>
            <person name="Havlak P."/>
            <person name="Hellsten U."/>
            <person name="Kuo D.H."/>
            <person name="Larsson T."/>
            <person name="Lv J."/>
            <person name="Arendt D."/>
            <person name="Savage R."/>
            <person name="Osoegawa K."/>
            <person name="de Jong P."/>
            <person name="Grimwood J."/>
            <person name="Chapman J.A."/>
            <person name="Shapiro H."/>
            <person name="Aerts A."/>
            <person name="Otillar R.P."/>
            <person name="Terry A.Y."/>
            <person name="Boore J.L."/>
            <person name="Grigoriev I.V."/>
            <person name="Lindberg D.R."/>
            <person name="Seaver E.C."/>
            <person name="Weisblat D.A."/>
            <person name="Putnam N.H."/>
            <person name="Rokhsar D.S."/>
        </authorList>
    </citation>
    <scope>NUCLEOTIDE SEQUENCE</scope>
</reference>
<evidence type="ECO:0000313" key="8">
    <source>
        <dbReference type="Proteomes" id="UP000015101"/>
    </source>
</evidence>
<dbReference type="EMBL" id="AMQM01004208">
    <property type="status" value="NOT_ANNOTATED_CDS"/>
    <property type="molecule type" value="Genomic_DNA"/>
</dbReference>
<dbReference type="HOGENOM" id="CLU_023867_1_1_1"/>
<dbReference type="RefSeq" id="XP_009017323.1">
    <property type="nucleotide sequence ID" value="XM_009019075.1"/>
</dbReference>
<dbReference type="InterPro" id="IPR019775">
    <property type="entry name" value="WD40_repeat_CS"/>
</dbReference>
<keyword evidence="2 4" id="KW-0853">WD repeat</keyword>
<feature type="compositionally biased region" description="Acidic residues" evidence="5">
    <location>
        <begin position="36"/>
        <end position="48"/>
    </location>
</feature>
<dbReference type="GO" id="GO:0005634">
    <property type="term" value="C:nucleus"/>
    <property type="evidence" value="ECO:0000318"/>
    <property type="project" value="GO_Central"/>
</dbReference>
<dbReference type="InterPro" id="IPR015943">
    <property type="entry name" value="WD40/YVTN_repeat-like_dom_sf"/>
</dbReference>
<dbReference type="InterPro" id="IPR036322">
    <property type="entry name" value="WD40_repeat_dom_sf"/>
</dbReference>
<evidence type="ECO:0000256" key="2">
    <source>
        <dbReference type="ARBA" id="ARBA00022574"/>
    </source>
</evidence>
<dbReference type="EnsemblMetazoa" id="HelroT78883">
    <property type="protein sequence ID" value="HelroP78883"/>
    <property type="gene ID" value="HelroG78883"/>
</dbReference>
<evidence type="ECO:0000313" key="7">
    <source>
        <dbReference type="EnsemblMetazoa" id="HelroP78883"/>
    </source>
</evidence>
<dbReference type="InParanoid" id="T1G3G8"/>
<dbReference type="PROSITE" id="PS50082">
    <property type="entry name" value="WD_REPEATS_2"/>
    <property type="match status" value="3"/>
</dbReference>
<reference evidence="7" key="3">
    <citation type="submission" date="2015-06" db="UniProtKB">
        <authorList>
            <consortium name="EnsemblMetazoa"/>
        </authorList>
    </citation>
    <scope>IDENTIFICATION</scope>
</reference>
<evidence type="ECO:0000256" key="3">
    <source>
        <dbReference type="ARBA" id="ARBA00022737"/>
    </source>
</evidence>
<keyword evidence="3" id="KW-0677">Repeat</keyword>
<evidence type="ECO:0000256" key="4">
    <source>
        <dbReference type="PROSITE-ProRule" id="PRU00221"/>
    </source>
</evidence>
<keyword evidence="8" id="KW-1185">Reference proteome</keyword>
<dbReference type="OrthoDB" id="270624at2759"/>
<evidence type="ECO:0000256" key="1">
    <source>
        <dbReference type="ARBA" id="ARBA00022553"/>
    </source>
</evidence>
<dbReference type="STRING" id="6412.T1G3G8"/>
<dbReference type="PROSITE" id="PS00678">
    <property type="entry name" value="WD_REPEATS_1"/>
    <property type="match status" value="1"/>
</dbReference>
<dbReference type="Proteomes" id="UP000015101">
    <property type="component" value="Unassembled WGS sequence"/>
</dbReference>
<dbReference type="PROSITE" id="PS50294">
    <property type="entry name" value="WD_REPEATS_REGION"/>
    <property type="match status" value="1"/>
</dbReference>
<feature type="repeat" description="WD" evidence="4">
    <location>
        <begin position="347"/>
        <end position="369"/>
    </location>
</feature>
<dbReference type="PRINTS" id="PR00320">
    <property type="entry name" value="GPROTEINBRPT"/>
</dbReference>
<dbReference type="PANTHER" id="PTHR14091:SF0">
    <property type="entry name" value="PERIODIC TRYPTOPHAN PROTEIN 1 HOMOLOG"/>
    <property type="match status" value="1"/>
</dbReference>
<dbReference type="PANTHER" id="PTHR14091">
    <property type="entry name" value="PERIODIC TRYPTOPHAN PROTEIN 1"/>
    <property type="match status" value="1"/>
</dbReference>
<dbReference type="InterPro" id="IPR001680">
    <property type="entry name" value="WD40_rpt"/>
</dbReference>
<accession>T1G3G8</accession>
<dbReference type="AlphaFoldDB" id="T1G3G8"/>
<dbReference type="OMA" id="TPESTIW"/>